<accession>A0A956NH05</accession>
<feature type="non-terminal residue" evidence="1">
    <location>
        <position position="1"/>
    </location>
</feature>
<comment type="caution">
    <text evidence="1">The sequence shown here is derived from an EMBL/GenBank/DDBJ whole genome shotgun (WGS) entry which is preliminary data.</text>
</comment>
<reference evidence="1" key="1">
    <citation type="submission" date="2020-04" db="EMBL/GenBank/DDBJ databases">
        <authorList>
            <person name="Zhang T."/>
        </authorList>
    </citation>
    <scope>NUCLEOTIDE SEQUENCE</scope>
    <source>
        <strain evidence="1">HKST-UBA02</strain>
    </source>
</reference>
<dbReference type="EMBL" id="JAGQHS010000199">
    <property type="protein sequence ID" value="MCA9758681.1"/>
    <property type="molecule type" value="Genomic_DNA"/>
</dbReference>
<dbReference type="AlphaFoldDB" id="A0A956NH05"/>
<evidence type="ECO:0000313" key="2">
    <source>
        <dbReference type="Proteomes" id="UP000739538"/>
    </source>
</evidence>
<dbReference type="Proteomes" id="UP000739538">
    <property type="component" value="Unassembled WGS sequence"/>
</dbReference>
<protein>
    <submittedName>
        <fullName evidence="1">Uncharacterized protein</fullName>
    </submittedName>
</protein>
<proteinExistence type="predicted"/>
<reference evidence="1" key="2">
    <citation type="journal article" date="2021" name="Microbiome">
        <title>Successional dynamics and alternative stable states in a saline activated sludge microbial community over 9 years.</title>
        <authorList>
            <person name="Wang Y."/>
            <person name="Ye J."/>
            <person name="Ju F."/>
            <person name="Liu L."/>
            <person name="Boyd J.A."/>
            <person name="Deng Y."/>
            <person name="Parks D.H."/>
            <person name="Jiang X."/>
            <person name="Yin X."/>
            <person name="Woodcroft B.J."/>
            <person name="Tyson G.W."/>
            <person name="Hugenholtz P."/>
            <person name="Polz M.F."/>
            <person name="Zhang T."/>
        </authorList>
    </citation>
    <scope>NUCLEOTIDE SEQUENCE</scope>
    <source>
        <strain evidence="1">HKST-UBA02</strain>
    </source>
</reference>
<organism evidence="1 2">
    <name type="scientific">Eiseniibacteriota bacterium</name>
    <dbReference type="NCBI Taxonomy" id="2212470"/>
    <lineage>
        <taxon>Bacteria</taxon>
        <taxon>Candidatus Eiseniibacteriota</taxon>
    </lineage>
</organism>
<evidence type="ECO:0000313" key="1">
    <source>
        <dbReference type="EMBL" id="MCA9758681.1"/>
    </source>
</evidence>
<name>A0A956NH05_UNCEI</name>
<gene>
    <name evidence="1" type="ORF">KDA27_23005</name>
</gene>
<sequence>EVWDAFRKHKLLGRWDSHLVTVLELACSIGEGDPARARAYFRSLRPLANDWDTLDQLRTCAEVTALAPHLPTLLPALRQIRGRRFSVFTAQLAYLDESAKGSGEVAPEFTPLRSPSEPLLPSLRRYPGELRDALVKLQQWHRSPEDAAARVLRKDFPDPKELDRQIQNLGGLEQPTPLQQQRRFKLERLRTDPVAPTPGRLEQLDLRLRSAAGRALFELVEREVAAVWKANLFGSLESLPAWAEDVDFVHAIAGIHQLTSPMIELAREVLRRRASDSRLWDFRDHPANQQFLAQLATAGIDPTPWVDDAPVFEESLGGLGPIRVTIERDPLELLHMGRWFDTCLSPGGVSFFSVFTNIADINKQVIYARNASGRVVGRMLVALGPDLRLRTFHCYAHGERELARAQFVRYVTELSERMGVEIGVAERSESSFDPGLAIQKLVGADWYDDGPESLPFLGNELEEGSSFRRELSRTSPEQFLPMLTETFAREDLRFFVIPRVVQLPEVRHRPELLEGLRPLILERRLSRETVCSVVELLIEAKHLPEARAWGRRLEQEVHRFDRWDFDFGCPPLELIFAIDPARALRALLAKQRIRDWPDPSVSYNRNYYAMAIQAYLQQGSGCCAWPRRGSGGGVRS</sequence>